<dbReference type="Pfam" id="PF21226">
    <property type="entry name" value="MalQ_N"/>
    <property type="match status" value="1"/>
</dbReference>
<dbReference type="EMBL" id="FLUO01000001">
    <property type="protein sequence ID" value="SBW00252.1"/>
    <property type="molecule type" value="Genomic_DNA"/>
</dbReference>
<keyword evidence="7 10" id="KW-0119">Carbohydrate metabolism</keyword>
<comment type="catalytic activity">
    <reaction evidence="1 10">
        <text>Transfers a segment of a (1-&gt;4)-alpha-D-glucan to a new position in an acceptor, which may be glucose or a (1-&gt;4)-alpha-D-glucan.</text>
        <dbReference type="EC" id="2.4.1.25"/>
    </reaction>
</comment>
<comment type="similarity">
    <text evidence="2 10">Belongs to the disproportionating enzyme family.</text>
</comment>
<dbReference type="InterPro" id="IPR048458">
    <property type="entry name" value="MalQ_N"/>
</dbReference>
<name>A0A212JLF8_9PROT</name>
<dbReference type="PANTHER" id="PTHR32438:SF5">
    <property type="entry name" value="4-ALPHA-GLUCANOTRANSFERASE DPE1, CHLOROPLASTIC_AMYLOPLASTIC"/>
    <property type="match status" value="1"/>
</dbReference>
<evidence type="ECO:0000256" key="10">
    <source>
        <dbReference type="RuleBase" id="RU361207"/>
    </source>
</evidence>
<organism evidence="12">
    <name type="scientific">uncultured Alphaproteobacteria bacterium</name>
    <dbReference type="NCBI Taxonomy" id="91750"/>
    <lineage>
        <taxon>Bacteria</taxon>
        <taxon>Pseudomonadati</taxon>
        <taxon>Pseudomonadota</taxon>
        <taxon>Alphaproteobacteria</taxon>
        <taxon>environmental samples</taxon>
    </lineage>
</organism>
<evidence type="ECO:0000259" key="11">
    <source>
        <dbReference type="Pfam" id="PF21226"/>
    </source>
</evidence>
<protein>
    <recommendedName>
        <fullName evidence="4 10">4-alpha-glucanotransferase</fullName>
        <ecNumber evidence="3 10">2.4.1.25</ecNumber>
    </recommendedName>
    <alternativeName>
        <fullName evidence="8 10">Amylomaltase</fullName>
    </alternativeName>
    <alternativeName>
        <fullName evidence="9 10">Disproportionating enzyme</fullName>
    </alternativeName>
</protein>
<feature type="domain" description="MalQ N-terminal beta-sandwich" evidence="11">
    <location>
        <begin position="74"/>
        <end position="173"/>
    </location>
</feature>
<accession>A0A212JLF8</accession>
<dbReference type="InterPro" id="IPR017853">
    <property type="entry name" value="GH"/>
</dbReference>
<evidence type="ECO:0000256" key="9">
    <source>
        <dbReference type="ARBA" id="ARBA00031501"/>
    </source>
</evidence>
<evidence type="ECO:0000256" key="7">
    <source>
        <dbReference type="ARBA" id="ARBA00023277"/>
    </source>
</evidence>
<keyword evidence="5 10" id="KW-0328">Glycosyltransferase</keyword>
<dbReference type="EC" id="2.4.1.25" evidence="3 10"/>
<dbReference type="PANTHER" id="PTHR32438">
    <property type="entry name" value="4-ALPHA-GLUCANOTRANSFERASE DPE1, CHLOROPLASTIC/AMYLOPLASTIC"/>
    <property type="match status" value="1"/>
</dbReference>
<dbReference type="Pfam" id="PF02446">
    <property type="entry name" value="Glyco_hydro_77"/>
    <property type="match status" value="1"/>
</dbReference>
<keyword evidence="6 10" id="KW-0808">Transferase</keyword>
<dbReference type="GO" id="GO:0004134">
    <property type="term" value="F:4-alpha-glucanotransferase activity"/>
    <property type="evidence" value="ECO:0007669"/>
    <property type="project" value="UniProtKB-EC"/>
</dbReference>
<dbReference type="AlphaFoldDB" id="A0A212JLF8"/>
<evidence type="ECO:0000256" key="3">
    <source>
        <dbReference type="ARBA" id="ARBA00012560"/>
    </source>
</evidence>
<evidence type="ECO:0000256" key="8">
    <source>
        <dbReference type="ARBA" id="ARBA00031423"/>
    </source>
</evidence>
<dbReference type="SUPFAM" id="SSF51445">
    <property type="entry name" value="(Trans)glycosidases"/>
    <property type="match status" value="1"/>
</dbReference>
<evidence type="ECO:0000256" key="2">
    <source>
        <dbReference type="ARBA" id="ARBA00005684"/>
    </source>
</evidence>
<dbReference type="InterPro" id="IPR003385">
    <property type="entry name" value="Glyco_hydro_77"/>
</dbReference>
<evidence type="ECO:0000256" key="6">
    <source>
        <dbReference type="ARBA" id="ARBA00022679"/>
    </source>
</evidence>
<dbReference type="Gene3D" id="3.20.20.80">
    <property type="entry name" value="Glycosidases"/>
    <property type="match status" value="1"/>
</dbReference>
<evidence type="ECO:0000256" key="1">
    <source>
        <dbReference type="ARBA" id="ARBA00000439"/>
    </source>
</evidence>
<dbReference type="GO" id="GO:0005975">
    <property type="term" value="P:carbohydrate metabolic process"/>
    <property type="evidence" value="ECO:0007669"/>
    <property type="project" value="InterPro"/>
</dbReference>
<evidence type="ECO:0000256" key="4">
    <source>
        <dbReference type="ARBA" id="ARBA00020295"/>
    </source>
</evidence>
<dbReference type="NCBIfam" id="TIGR00217">
    <property type="entry name" value="malQ"/>
    <property type="match status" value="1"/>
</dbReference>
<evidence type="ECO:0000313" key="12">
    <source>
        <dbReference type="EMBL" id="SBW00252.1"/>
    </source>
</evidence>
<proteinExistence type="inferred from homology"/>
<sequence length="722" mass="78291">MSPVDLPEPGDALRQLAIAAGIHESYWDIAGELHVTSDETRRTLLAAMGIAAATDAEALQSLRLWRERCWRHPLPPVAVVRRGGDPRRFAIEVTIPERRTAETLDWTIELENGNAVAGSAAAETLEIAAVGEIDGIPLARRLLPLPSTLPEGYHALVTSFGGRASRCPLIVAPAAAYVPPWMEAGDRRWGLAAQVYALRRADDWGVGDFTALAEMLRQADTLGAQIVGVNPLHALFPAWPDACSPYSPSNPEFLNPLMIDVDAVPFAARSPAFQAFRADPEVAAALDAARACELIDYPKVSDLKYRALELIYDDFLRAPDAPENAAFETFCETGGARLKRFAEFAALHETMGGLPWNTWPAPFQNPASPEVEAYALANAERVTFHAFLQWLAEDQLAAAAAAAPQVGLYRDLAVGVNAEGASAWANQDDVVRGISVGAPPDAFSPVGQDWGLPPPNPHRMRETAYAGFVALLRANMRHATALRLDHVMGLMRLFWIPKGLGVKGGAYVSYPFDDLLAIVALESRRNRCLVIGEDLGTVPDDFRGRMAAERLLSYRVLYFERWPSGLFKRPDAYPPLALVTPTTHDMPTIAGHWLGLDLALRAEIGIYADAEVANREAAGRAAEREALIAALGDQDLMPAVPPSSAADALAALTLAVLRFAARTASRLLVVNLGDLLVETTQINLPGTVDEHPNWRRRMAAEVTTLAAHPLIRAGVAALRRER</sequence>
<evidence type="ECO:0000256" key="5">
    <source>
        <dbReference type="ARBA" id="ARBA00022676"/>
    </source>
</evidence>
<gene>
    <name evidence="12" type="ORF">KL86APRO_11275</name>
</gene>
<reference evidence="12" key="1">
    <citation type="submission" date="2016-04" db="EMBL/GenBank/DDBJ databases">
        <authorList>
            <person name="Evans L.H."/>
            <person name="Alamgir A."/>
            <person name="Owens N."/>
            <person name="Weber N.D."/>
            <person name="Virtaneva K."/>
            <person name="Barbian K."/>
            <person name="Babar A."/>
            <person name="Rosenke K."/>
        </authorList>
    </citation>
    <scope>NUCLEOTIDE SEQUENCE</scope>
    <source>
        <strain evidence="12">86</strain>
    </source>
</reference>